<keyword evidence="1" id="KW-0472">Membrane</keyword>
<evidence type="ECO:0000313" key="2">
    <source>
        <dbReference type="EMBL" id="ADE32140.1"/>
    </source>
</evidence>
<dbReference type="HOGENOM" id="CLU_3123415_0_0_9"/>
<evidence type="ECO:0000313" key="3">
    <source>
        <dbReference type="Proteomes" id="UP000002359"/>
    </source>
</evidence>
<sequence>MSVSKSLRIIIPFWGILFYYITRNVRKIWKKHVKNEKMMKKYVFTKFSDKKTLFKKNL</sequence>
<reference evidence="2 3" key="1">
    <citation type="journal article" date="2009" name="J. Infect. Dis.">
        <title>Clinical, experimental, and genomic differences between intermediately pathogenic, highly pathogenic, and epidemic Streptococcus suis.</title>
        <authorList>
            <person name="Ye C."/>
            <person name="Zheng H."/>
            <person name="Zhang J."/>
            <person name="Jing H."/>
            <person name="Wang L."/>
            <person name="Xiong Y."/>
            <person name="Wang W."/>
            <person name="Zhou Z."/>
            <person name="Sun Q."/>
            <person name="Luo X."/>
            <person name="Du H."/>
            <person name="Gottschalk M."/>
            <person name="Xu J."/>
        </authorList>
    </citation>
    <scope>NUCLEOTIDE SEQUENCE [LARGE SCALE GENOMIC DNA]</scope>
    <source>
        <strain evidence="2 3">GZ1</strain>
    </source>
</reference>
<gene>
    <name evidence="2" type="ordered locus">SSGZ1_1684</name>
</gene>
<accession>D5AJX5</accession>
<proteinExistence type="predicted"/>
<protein>
    <submittedName>
        <fullName evidence="2">Uncharacterized protein</fullName>
    </submittedName>
</protein>
<dbReference type="Proteomes" id="UP000002359">
    <property type="component" value="Chromosome"/>
</dbReference>
<feature type="transmembrane region" description="Helical" evidence="1">
    <location>
        <begin position="6"/>
        <end position="22"/>
    </location>
</feature>
<dbReference type="AlphaFoldDB" id="D5AJX5"/>
<keyword evidence="1" id="KW-0812">Transmembrane</keyword>
<organism evidence="2 3">
    <name type="scientific">Streptococcus suis (strain GZ1)</name>
    <dbReference type="NCBI Taxonomy" id="423211"/>
    <lineage>
        <taxon>Bacteria</taxon>
        <taxon>Bacillati</taxon>
        <taxon>Bacillota</taxon>
        <taxon>Bacilli</taxon>
        <taxon>Lactobacillales</taxon>
        <taxon>Streptococcaceae</taxon>
        <taxon>Streptococcus</taxon>
    </lineage>
</organism>
<keyword evidence="1" id="KW-1133">Transmembrane helix</keyword>
<evidence type="ECO:0000256" key="1">
    <source>
        <dbReference type="SAM" id="Phobius"/>
    </source>
</evidence>
<name>D5AJX5_STRGZ</name>
<dbReference type="EMBL" id="CP000837">
    <property type="protein sequence ID" value="ADE32140.1"/>
    <property type="molecule type" value="Genomic_DNA"/>
</dbReference>
<dbReference type="KEGG" id="ssw:SSGZ1_1684"/>